<evidence type="ECO:0000256" key="11">
    <source>
        <dbReference type="ARBA" id="ARBA00029855"/>
    </source>
</evidence>
<dbReference type="Gene3D" id="2.10.70.10">
    <property type="entry name" value="Complement Module, domain 1"/>
    <property type="match status" value="2"/>
</dbReference>
<comment type="subcellular location">
    <subcellularLocation>
        <location evidence="2">Secreted</location>
    </subcellularLocation>
</comment>
<dbReference type="GO" id="GO:0008201">
    <property type="term" value="F:heparin binding"/>
    <property type="evidence" value="ECO:0007669"/>
    <property type="project" value="UniProtKB-KW"/>
</dbReference>
<keyword evidence="7" id="KW-0732">Signal</keyword>
<dbReference type="SMART" id="SM00032">
    <property type="entry name" value="CCP"/>
    <property type="match status" value="1"/>
</dbReference>
<evidence type="ECO:0000256" key="3">
    <source>
        <dbReference type="ARBA" id="ARBA00020104"/>
    </source>
</evidence>
<dbReference type="InterPro" id="IPR050350">
    <property type="entry name" value="Compl-Cell_Adhes-Reg"/>
</dbReference>
<keyword evidence="4" id="KW-0964">Secreted</keyword>
<dbReference type="PANTHER" id="PTHR19325:SF502">
    <property type="entry name" value="BETA-2-GLYCOPROTEIN 1"/>
    <property type="match status" value="1"/>
</dbReference>
<evidence type="ECO:0000259" key="14">
    <source>
        <dbReference type="PROSITE" id="PS50923"/>
    </source>
</evidence>
<keyword evidence="6" id="KW-0358">Heparin-binding</keyword>
<evidence type="ECO:0000313" key="15">
    <source>
        <dbReference type="Ensembl" id="ENSSORP00005032483.1"/>
    </source>
</evidence>
<dbReference type="Pfam" id="PF09014">
    <property type="entry name" value="Sushi_2"/>
    <property type="match status" value="1"/>
</dbReference>
<keyword evidence="16" id="KW-1185">Reference proteome</keyword>
<reference evidence="15" key="3">
    <citation type="submission" date="2025-09" db="UniProtKB">
        <authorList>
            <consortium name="Ensembl"/>
        </authorList>
    </citation>
    <scope>IDENTIFICATION</scope>
</reference>
<evidence type="ECO:0000256" key="7">
    <source>
        <dbReference type="ARBA" id="ARBA00022729"/>
    </source>
</evidence>
<dbReference type="AlphaFoldDB" id="A0A673AVY0"/>
<dbReference type="Pfam" id="PF00095">
    <property type="entry name" value="WAP"/>
    <property type="match status" value="1"/>
</dbReference>
<comment type="function">
    <text evidence="1">Binds to various kinds of negatively charged substances such as heparin, phospholipids, and dextran sulfate. May prevent activation of the intrinsic blood coagulation cascade by binding to phospholipids on the surface of damaged cells.</text>
</comment>
<keyword evidence="9 13" id="KW-1015">Disulfide bond</keyword>
<evidence type="ECO:0000313" key="16">
    <source>
        <dbReference type="Proteomes" id="UP000472271"/>
    </source>
</evidence>
<keyword evidence="8" id="KW-0677">Repeat</keyword>
<feature type="disulfide bond" evidence="13">
    <location>
        <begin position="152"/>
        <end position="195"/>
    </location>
</feature>
<evidence type="ECO:0000256" key="2">
    <source>
        <dbReference type="ARBA" id="ARBA00004613"/>
    </source>
</evidence>
<evidence type="ECO:0000256" key="5">
    <source>
        <dbReference type="ARBA" id="ARBA00022659"/>
    </source>
</evidence>
<dbReference type="Ensembl" id="ENSSORT00005033373.1">
    <property type="protein sequence ID" value="ENSSORP00005032483.1"/>
    <property type="gene ID" value="ENSSORG00005015419.1"/>
</dbReference>
<dbReference type="InterPro" id="IPR008197">
    <property type="entry name" value="WAP_dom"/>
</dbReference>
<keyword evidence="10" id="KW-0325">Glycoprotein</keyword>
<evidence type="ECO:0000256" key="13">
    <source>
        <dbReference type="PROSITE-ProRule" id="PRU00302"/>
    </source>
</evidence>
<keyword evidence="5 13" id="KW-0768">Sushi</keyword>
<dbReference type="GO" id="GO:0005576">
    <property type="term" value="C:extracellular region"/>
    <property type="evidence" value="ECO:0007669"/>
    <property type="project" value="UniProtKB-SubCell"/>
</dbReference>
<dbReference type="InterPro" id="IPR000436">
    <property type="entry name" value="Sushi_SCR_CCP_dom"/>
</dbReference>
<evidence type="ECO:0000256" key="1">
    <source>
        <dbReference type="ARBA" id="ARBA00003651"/>
    </source>
</evidence>
<evidence type="ECO:0000256" key="8">
    <source>
        <dbReference type="ARBA" id="ARBA00022737"/>
    </source>
</evidence>
<dbReference type="InterPro" id="IPR015104">
    <property type="entry name" value="Sushi_2"/>
</dbReference>
<dbReference type="Proteomes" id="UP000472271">
    <property type="component" value="Chromosome 16"/>
</dbReference>
<reference evidence="15" key="2">
    <citation type="submission" date="2025-08" db="UniProtKB">
        <authorList>
            <consortium name="Ensembl"/>
        </authorList>
    </citation>
    <scope>IDENTIFICATION</scope>
</reference>
<sequence length="302" mass="34597">MQSLGDHVYVQAQTMCVWLEKADFWERREGRTCPRPCKSDKDCGSKRQCLCDGQCGLSCVAPGRTWSMALTHSENSISRLPLSYSILFCPARVRCKPGFTLPVAWMLYSRCQGDRQWSGMSRLADIVGSSENFCQENQTWQYPHPICKMVYCQPPREVEHGYVVAVQKTEYEVGFDIHYLCKKNFLLDGPQKVTCLPNGSWSESPPYCRTRCLIPAERSRVMIGGVKRWPFDITDAMVPHGENVMFYCKHPQKQCSTTASQTCFDGKLQPPACYLEPTWLQYKLFPHRLVSEIEACEPDETE</sequence>
<evidence type="ECO:0000256" key="4">
    <source>
        <dbReference type="ARBA" id="ARBA00022525"/>
    </source>
</evidence>
<proteinExistence type="predicted"/>
<evidence type="ECO:0000256" key="6">
    <source>
        <dbReference type="ARBA" id="ARBA00022674"/>
    </source>
</evidence>
<evidence type="ECO:0000256" key="12">
    <source>
        <dbReference type="ARBA" id="ARBA00033414"/>
    </source>
</evidence>
<dbReference type="InterPro" id="IPR035976">
    <property type="entry name" value="Sushi/SCR/CCP_sf"/>
</dbReference>
<dbReference type="PANTHER" id="PTHR19325">
    <property type="entry name" value="COMPLEMENT COMPONENT-RELATED SUSHI DOMAIN-CONTAINING"/>
    <property type="match status" value="1"/>
</dbReference>
<dbReference type="CDD" id="cd00033">
    <property type="entry name" value="CCP"/>
    <property type="match status" value="1"/>
</dbReference>
<feature type="disulfide bond" evidence="13">
    <location>
        <begin position="181"/>
        <end position="208"/>
    </location>
</feature>
<reference evidence="15" key="1">
    <citation type="submission" date="2019-06" db="EMBL/GenBank/DDBJ databases">
        <authorList>
            <consortium name="Wellcome Sanger Institute Data Sharing"/>
        </authorList>
    </citation>
    <scope>NUCLEOTIDE SEQUENCE [LARGE SCALE GENOMIC DNA]</scope>
</reference>
<name>A0A673AVY0_9TELE</name>
<protein>
    <recommendedName>
        <fullName evidence="3">Beta-2-glycoprotein 1</fullName>
    </recommendedName>
    <alternativeName>
        <fullName evidence="11">Apolipoprotein H</fullName>
    </alternativeName>
    <alternativeName>
        <fullName evidence="12">Beta-2-glycoprotein I</fullName>
    </alternativeName>
</protein>
<dbReference type="PROSITE" id="PS50923">
    <property type="entry name" value="SUSHI"/>
    <property type="match status" value="1"/>
</dbReference>
<dbReference type="InParanoid" id="A0A673AVY0"/>
<dbReference type="GO" id="GO:0030414">
    <property type="term" value="F:peptidase inhibitor activity"/>
    <property type="evidence" value="ECO:0007669"/>
    <property type="project" value="InterPro"/>
</dbReference>
<dbReference type="SUPFAM" id="SSF57535">
    <property type="entry name" value="Complement control module/SCR domain"/>
    <property type="match status" value="2"/>
</dbReference>
<accession>A0A673AVY0</accession>
<evidence type="ECO:0000256" key="9">
    <source>
        <dbReference type="ARBA" id="ARBA00023157"/>
    </source>
</evidence>
<feature type="domain" description="Sushi" evidence="14">
    <location>
        <begin position="150"/>
        <end position="210"/>
    </location>
</feature>
<evidence type="ECO:0000256" key="10">
    <source>
        <dbReference type="ARBA" id="ARBA00023180"/>
    </source>
</evidence>
<organism evidence="15 16">
    <name type="scientific">Sphaeramia orbicularis</name>
    <name type="common">orbiculate cardinalfish</name>
    <dbReference type="NCBI Taxonomy" id="375764"/>
    <lineage>
        <taxon>Eukaryota</taxon>
        <taxon>Metazoa</taxon>
        <taxon>Chordata</taxon>
        <taxon>Craniata</taxon>
        <taxon>Vertebrata</taxon>
        <taxon>Euteleostomi</taxon>
        <taxon>Actinopterygii</taxon>
        <taxon>Neopterygii</taxon>
        <taxon>Teleostei</taxon>
        <taxon>Neoteleostei</taxon>
        <taxon>Acanthomorphata</taxon>
        <taxon>Gobiaria</taxon>
        <taxon>Kurtiformes</taxon>
        <taxon>Apogonoidei</taxon>
        <taxon>Apogonidae</taxon>
        <taxon>Apogoninae</taxon>
        <taxon>Sphaeramia</taxon>
    </lineage>
</organism>
<dbReference type="Pfam" id="PF00084">
    <property type="entry name" value="Sushi"/>
    <property type="match status" value="1"/>
</dbReference>